<protein>
    <recommendedName>
        <fullName evidence="4">ATP synthase I chain</fullName>
    </recommendedName>
</protein>
<name>A0ABQ0AU29_9FIRM</name>
<reference evidence="2 3" key="1">
    <citation type="submission" date="2024-04" db="EMBL/GenBank/DDBJ databases">
        <title>Defined microbial consortia suppress multidrug-resistant proinflammatory Enterobacteriaceae via ecological control.</title>
        <authorList>
            <person name="Furuichi M."/>
            <person name="Kawaguchi T."/>
            <person name="Pust M."/>
            <person name="Yasuma K."/>
            <person name="Plichta D."/>
            <person name="Hasegawa N."/>
            <person name="Ohya T."/>
            <person name="Bhattarai S."/>
            <person name="Sasajima S."/>
            <person name="Aoto Y."/>
            <person name="Tuganbaev T."/>
            <person name="Yaginuma M."/>
            <person name="Ueda M."/>
            <person name="Okahashi N."/>
            <person name="Amafuji K."/>
            <person name="Kiridooshi Y."/>
            <person name="Sugita K."/>
            <person name="Strazar M."/>
            <person name="Skelly A."/>
            <person name="Suda W."/>
            <person name="Hattori M."/>
            <person name="Nakamoto N."/>
            <person name="Caballero S."/>
            <person name="Norman J."/>
            <person name="Olle B."/>
            <person name="Tanoue T."/>
            <person name="Arita M."/>
            <person name="Bucci V."/>
            <person name="Atarashi K."/>
            <person name="Xavier R."/>
            <person name="Honda K."/>
        </authorList>
    </citation>
    <scope>NUCLEOTIDE SEQUENCE [LARGE SCALE GENOMIC DNA]</scope>
    <source>
        <strain evidence="3">f13</strain>
    </source>
</reference>
<sequence>MAEIQPAVKKETVHVAGITLAGSCVMFFCFWLLHRFYPASVPFDMRVIVSGLLGSAVAVSNFFFMGLTVQKIVSGGSEDQAMKHMKASYRFRTLTQLLWVVLAVALPFLNGAAGIIPLFFPSFGIKLLGMLGMINAKPNS</sequence>
<keyword evidence="1" id="KW-1133">Transmembrane helix</keyword>
<dbReference type="Proteomes" id="UP001600894">
    <property type="component" value="Unassembled WGS sequence"/>
</dbReference>
<evidence type="ECO:0000313" key="3">
    <source>
        <dbReference type="Proteomes" id="UP001600894"/>
    </source>
</evidence>
<feature type="transmembrane region" description="Helical" evidence="1">
    <location>
        <begin position="12"/>
        <end position="33"/>
    </location>
</feature>
<comment type="caution">
    <text evidence="2">The sequence shown here is derived from an EMBL/GenBank/DDBJ whole genome shotgun (WGS) entry which is preliminary data.</text>
</comment>
<keyword evidence="3" id="KW-1185">Reference proteome</keyword>
<dbReference type="RefSeq" id="WP_178302188.1">
    <property type="nucleotide sequence ID" value="NZ_BAABXL010000001.1"/>
</dbReference>
<feature type="transmembrane region" description="Helical" evidence="1">
    <location>
        <begin position="89"/>
        <end position="109"/>
    </location>
</feature>
<keyword evidence="1" id="KW-0812">Transmembrane</keyword>
<dbReference type="EMBL" id="BAABXL010000001">
    <property type="protein sequence ID" value="GAA6267525.1"/>
    <property type="molecule type" value="Genomic_DNA"/>
</dbReference>
<gene>
    <name evidence="2" type="ORF">F130042H8_05850</name>
</gene>
<keyword evidence="1" id="KW-0472">Membrane</keyword>
<proteinExistence type="predicted"/>
<accession>A0ABQ0AU29</accession>
<evidence type="ECO:0008006" key="4">
    <source>
        <dbReference type="Google" id="ProtNLM"/>
    </source>
</evidence>
<evidence type="ECO:0000313" key="2">
    <source>
        <dbReference type="EMBL" id="GAA6267525.1"/>
    </source>
</evidence>
<evidence type="ECO:0000256" key="1">
    <source>
        <dbReference type="SAM" id="Phobius"/>
    </source>
</evidence>
<feature type="transmembrane region" description="Helical" evidence="1">
    <location>
        <begin position="45"/>
        <end position="69"/>
    </location>
</feature>
<organism evidence="2 3">
    <name type="scientific">Enterocloster alcoholdehydrogenati</name>
    <dbReference type="NCBI Taxonomy" id="2547410"/>
    <lineage>
        <taxon>Bacteria</taxon>
        <taxon>Bacillati</taxon>
        <taxon>Bacillota</taxon>
        <taxon>Clostridia</taxon>
        <taxon>Lachnospirales</taxon>
        <taxon>Lachnospiraceae</taxon>
        <taxon>Enterocloster</taxon>
    </lineage>
</organism>